<sequence length="55" mass="6645">MFKSLYFSIIHERSFFILRYELSKKRENIPVLTHYSLCIYLPILAAPFPLLRIEL</sequence>
<dbReference type="Proteomes" id="UP000215914">
    <property type="component" value="Unassembled WGS sequence"/>
</dbReference>
<dbReference type="AlphaFoldDB" id="A0A9K3J064"/>
<evidence type="ECO:0000313" key="1">
    <source>
        <dbReference type="EMBL" id="KAF5806042.1"/>
    </source>
</evidence>
<name>A0A9K3J064_HELAN</name>
<keyword evidence="2" id="KW-1185">Reference proteome</keyword>
<evidence type="ECO:0000313" key="2">
    <source>
        <dbReference type="Proteomes" id="UP000215914"/>
    </source>
</evidence>
<dbReference type="EMBL" id="MNCJ02000320">
    <property type="protein sequence ID" value="KAF5806042.1"/>
    <property type="molecule type" value="Genomic_DNA"/>
</dbReference>
<comment type="caution">
    <text evidence="1">The sequence shown here is derived from an EMBL/GenBank/DDBJ whole genome shotgun (WGS) entry which is preliminary data.</text>
</comment>
<gene>
    <name evidence="1" type="ORF">HanXRQr2_Chr05g0216721</name>
</gene>
<reference evidence="1" key="2">
    <citation type="submission" date="2020-06" db="EMBL/GenBank/DDBJ databases">
        <title>Helianthus annuus Genome sequencing and assembly Release 2.</title>
        <authorList>
            <person name="Gouzy J."/>
            <person name="Langlade N."/>
            <person name="Munos S."/>
        </authorList>
    </citation>
    <scope>NUCLEOTIDE SEQUENCE</scope>
    <source>
        <tissue evidence="1">Leaves</tissue>
    </source>
</reference>
<organism evidence="1 2">
    <name type="scientific">Helianthus annuus</name>
    <name type="common">Common sunflower</name>
    <dbReference type="NCBI Taxonomy" id="4232"/>
    <lineage>
        <taxon>Eukaryota</taxon>
        <taxon>Viridiplantae</taxon>
        <taxon>Streptophyta</taxon>
        <taxon>Embryophyta</taxon>
        <taxon>Tracheophyta</taxon>
        <taxon>Spermatophyta</taxon>
        <taxon>Magnoliopsida</taxon>
        <taxon>eudicotyledons</taxon>
        <taxon>Gunneridae</taxon>
        <taxon>Pentapetalae</taxon>
        <taxon>asterids</taxon>
        <taxon>campanulids</taxon>
        <taxon>Asterales</taxon>
        <taxon>Asteraceae</taxon>
        <taxon>Asteroideae</taxon>
        <taxon>Heliantheae alliance</taxon>
        <taxon>Heliantheae</taxon>
        <taxon>Helianthus</taxon>
    </lineage>
</organism>
<accession>A0A9K3J064</accession>
<reference evidence="1" key="1">
    <citation type="journal article" date="2017" name="Nature">
        <title>The sunflower genome provides insights into oil metabolism, flowering and Asterid evolution.</title>
        <authorList>
            <person name="Badouin H."/>
            <person name="Gouzy J."/>
            <person name="Grassa C.J."/>
            <person name="Murat F."/>
            <person name="Staton S.E."/>
            <person name="Cottret L."/>
            <person name="Lelandais-Briere C."/>
            <person name="Owens G.L."/>
            <person name="Carrere S."/>
            <person name="Mayjonade B."/>
            <person name="Legrand L."/>
            <person name="Gill N."/>
            <person name="Kane N.C."/>
            <person name="Bowers J.E."/>
            <person name="Hubner S."/>
            <person name="Bellec A."/>
            <person name="Berard A."/>
            <person name="Berges H."/>
            <person name="Blanchet N."/>
            <person name="Boniface M.C."/>
            <person name="Brunel D."/>
            <person name="Catrice O."/>
            <person name="Chaidir N."/>
            <person name="Claudel C."/>
            <person name="Donnadieu C."/>
            <person name="Faraut T."/>
            <person name="Fievet G."/>
            <person name="Helmstetter N."/>
            <person name="King M."/>
            <person name="Knapp S.J."/>
            <person name="Lai Z."/>
            <person name="Le Paslier M.C."/>
            <person name="Lippi Y."/>
            <person name="Lorenzon L."/>
            <person name="Mandel J.R."/>
            <person name="Marage G."/>
            <person name="Marchand G."/>
            <person name="Marquand E."/>
            <person name="Bret-Mestries E."/>
            <person name="Morien E."/>
            <person name="Nambeesan S."/>
            <person name="Nguyen T."/>
            <person name="Pegot-Espagnet P."/>
            <person name="Pouilly N."/>
            <person name="Raftis F."/>
            <person name="Sallet E."/>
            <person name="Schiex T."/>
            <person name="Thomas J."/>
            <person name="Vandecasteele C."/>
            <person name="Vares D."/>
            <person name="Vear F."/>
            <person name="Vautrin S."/>
            <person name="Crespi M."/>
            <person name="Mangin B."/>
            <person name="Burke J.M."/>
            <person name="Salse J."/>
            <person name="Munos S."/>
            <person name="Vincourt P."/>
            <person name="Rieseberg L.H."/>
            <person name="Langlade N.B."/>
        </authorList>
    </citation>
    <scope>NUCLEOTIDE SEQUENCE</scope>
    <source>
        <tissue evidence="1">Leaves</tissue>
    </source>
</reference>
<dbReference type="Gramene" id="mRNA:HanXRQr2_Chr05g0216721">
    <property type="protein sequence ID" value="CDS:HanXRQr2_Chr05g0216721.1"/>
    <property type="gene ID" value="HanXRQr2_Chr05g0216721"/>
</dbReference>
<proteinExistence type="predicted"/>
<protein>
    <submittedName>
        <fullName evidence="1">Uncharacterized protein</fullName>
    </submittedName>
</protein>